<name>A0A246B7Y9_9FLAO</name>
<protein>
    <recommendedName>
        <fullName evidence="4">DUF4252 domain-containing protein</fullName>
    </recommendedName>
</protein>
<feature type="signal peptide" evidence="1">
    <location>
        <begin position="1"/>
        <end position="21"/>
    </location>
</feature>
<feature type="chain" id="PRO_5012647933" description="DUF4252 domain-containing protein" evidence="1">
    <location>
        <begin position="22"/>
        <end position="162"/>
    </location>
</feature>
<evidence type="ECO:0000256" key="1">
    <source>
        <dbReference type="SAM" id="SignalP"/>
    </source>
</evidence>
<evidence type="ECO:0000313" key="3">
    <source>
        <dbReference type="Proteomes" id="UP000197587"/>
    </source>
</evidence>
<dbReference type="RefSeq" id="WP_088264871.1">
    <property type="nucleotide sequence ID" value="NZ_JASZ02000034.1"/>
</dbReference>
<keyword evidence="1" id="KW-0732">Signal</keyword>
<comment type="caution">
    <text evidence="2">The sequence shown here is derived from an EMBL/GenBank/DDBJ whole genome shotgun (WGS) entry which is preliminary data.</text>
</comment>
<accession>A0A246B7Y9</accession>
<evidence type="ECO:0008006" key="4">
    <source>
        <dbReference type="Google" id="ProtNLM"/>
    </source>
</evidence>
<dbReference type="AlphaFoldDB" id="A0A246B7Y9"/>
<organism evidence="2 3">
    <name type="scientific">Kaistella haifensis DSM 19056</name>
    <dbReference type="NCBI Taxonomy" id="1450526"/>
    <lineage>
        <taxon>Bacteria</taxon>
        <taxon>Pseudomonadati</taxon>
        <taxon>Bacteroidota</taxon>
        <taxon>Flavobacteriia</taxon>
        <taxon>Flavobacteriales</taxon>
        <taxon>Weeksellaceae</taxon>
        <taxon>Chryseobacterium group</taxon>
        <taxon>Kaistella</taxon>
    </lineage>
</organism>
<dbReference type="EMBL" id="JASZ02000034">
    <property type="protein sequence ID" value="OWK97244.1"/>
    <property type="molecule type" value="Genomic_DNA"/>
</dbReference>
<proteinExistence type="predicted"/>
<gene>
    <name evidence="2" type="ORF">AP75_12270</name>
</gene>
<reference evidence="2 3" key="1">
    <citation type="submission" date="2017-05" db="EMBL/GenBank/DDBJ databases">
        <title>Genome of Chryseobacterium haifense.</title>
        <authorList>
            <person name="Newman J.D."/>
        </authorList>
    </citation>
    <scope>NUCLEOTIDE SEQUENCE [LARGE SCALE GENOMIC DNA]</scope>
    <source>
        <strain evidence="2 3">DSM 19056</strain>
    </source>
</reference>
<sequence length="162" mass="17515">MKKKLVLSAILAVTFTLTAQAQSIFDKIDRLAGKVESATYKVDRAANAADRAGKTGGKLAGMLGKKKENSTASLIDANGENKTVITITGMEMEKFQKLHDLLENTDGVTSTKMKYSSGKSTITVMHKGDTQNLMRKINAKAKGVYTSRNIAEMEDGLVTLKL</sequence>
<dbReference type="Proteomes" id="UP000197587">
    <property type="component" value="Unassembled WGS sequence"/>
</dbReference>
<keyword evidence="3" id="KW-1185">Reference proteome</keyword>
<evidence type="ECO:0000313" key="2">
    <source>
        <dbReference type="EMBL" id="OWK97244.1"/>
    </source>
</evidence>